<feature type="region of interest" description="Disordered" evidence="1">
    <location>
        <begin position="18"/>
        <end position="41"/>
    </location>
</feature>
<dbReference type="PATRIC" id="fig|1286094.4.peg.2759"/>
<comment type="caution">
    <text evidence="2">The sequence shown here is derived from an EMBL/GenBank/DDBJ whole genome shotgun (WGS) entry which is preliminary data.</text>
</comment>
<evidence type="ECO:0000256" key="1">
    <source>
        <dbReference type="SAM" id="MobiDB-lite"/>
    </source>
</evidence>
<dbReference type="AlphaFoldDB" id="S3ZLP2"/>
<evidence type="ECO:0000313" key="3">
    <source>
        <dbReference type="Proteomes" id="UP000014629"/>
    </source>
</evidence>
<protein>
    <submittedName>
        <fullName evidence="2">Uncharacterized protein</fullName>
    </submittedName>
</protein>
<proteinExistence type="predicted"/>
<feature type="compositionally biased region" description="Low complexity" evidence="1">
    <location>
        <begin position="30"/>
        <end position="41"/>
    </location>
</feature>
<gene>
    <name evidence="2" type="ORF">STRAU_2785</name>
</gene>
<organism evidence="2 3">
    <name type="scientific">Streptomyces aurantiacus JA 4570</name>
    <dbReference type="NCBI Taxonomy" id="1286094"/>
    <lineage>
        <taxon>Bacteria</taxon>
        <taxon>Bacillati</taxon>
        <taxon>Actinomycetota</taxon>
        <taxon>Actinomycetes</taxon>
        <taxon>Kitasatosporales</taxon>
        <taxon>Streptomycetaceae</taxon>
        <taxon>Streptomyces</taxon>
        <taxon>Streptomyces aurantiacus group</taxon>
    </lineage>
</organism>
<reference evidence="2 3" key="1">
    <citation type="submission" date="2013-02" db="EMBL/GenBank/DDBJ databases">
        <title>Draft Genome Sequence of Streptomyces aurantiacus, Which Produces Setomimycin.</title>
        <authorList>
            <person name="Gruening B.A."/>
            <person name="Praeg A."/>
            <person name="Erxleben A."/>
            <person name="Guenther S."/>
            <person name="Mueller M."/>
        </authorList>
    </citation>
    <scope>NUCLEOTIDE SEQUENCE [LARGE SCALE GENOMIC DNA]</scope>
    <source>
        <strain evidence="2 3">JA 4570</strain>
    </source>
</reference>
<dbReference type="Proteomes" id="UP000014629">
    <property type="component" value="Unassembled WGS sequence"/>
</dbReference>
<accession>S3ZLP2</accession>
<keyword evidence="3" id="KW-1185">Reference proteome</keyword>
<name>S3ZLP2_9ACTN</name>
<evidence type="ECO:0000313" key="2">
    <source>
        <dbReference type="EMBL" id="EPH44148.1"/>
    </source>
</evidence>
<sequence length="41" mass="4502">MNRRASPDICGVRYGEVLRSASPIHPASPRPRGTRTQGTPR</sequence>
<dbReference type="EMBL" id="AOPZ01000111">
    <property type="protein sequence ID" value="EPH44148.1"/>
    <property type="molecule type" value="Genomic_DNA"/>
</dbReference>